<keyword evidence="8" id="KW-1185">Reference proteome</keyword>
<evidence type="ECO:0000313" key="8">
    <source>
        <dbReference type="Proteomes" id="UP000597877"/>
    </source>
</evidence>
<dbReference type="InterPro" id="IPR022791">
    <property type="entry name" value="L-PG_synthase/AglD"/>
</dbReference>
<feature type="transmembrane region" description="Helical" evidence="6">
    <location>
        <begin position="48"/>
        <end position="72"/>
    </location>
</feature>
<protein>
    <recommendedName>
        <fullName evidence="6">Phosphatidylglycerol lysyltransferase</fullName>
        <ecNumber evidence="6">2.3.2.3</ecNumber>
    </recommendedName>
    <alternativeName>
        <fullName evidence="6">Lysylphosphatidylglycerol synthase</fullName>
    </alternativeName>
</protein>
<keyword evidence="5 6" id="KW-0472">Membrane</keyword>
<feature type="transmembrane region" description="Helical" evidence="6">
    <location>
        <begin position="291"/>
        <end position="309"/>
    </location>
</feature>
<dbReference type="EMBL" id="JACOOZ010000007">
    <property type="protein sequence ID" value="MBC5668348.1"/>
    <property type="molecule type" value="Genomic_DNA"/>
</dbReference>
<comment type="subcellular location">
    <subcellularLocation>
        <location evidence="1 6">Cell membrane</location>
        <topology evidence="1 6">Multi-pass membrane protein</topology>
    </subcellularLocation>
</comment>
<keyword evidence="2" id="KW-1003">Cell membrane</keyword>
<keyword evidence="4 6" id="KW-1133">Transmembrane helix</keyword>
<feature type="transmembrane region" description="Helical" evidence="6">
    <location>
        <begin position="160"/>
        <end position="183"/>
    </location>
</feature>
<dbReference type="Pfam" id="PF03706">
    <property type="entry name" value="LPG_synthase_TM"/>
    <property type="match status" value="1"/>
</dbReference>
<evidence type="ECO:0000313" key="7">
    <source>
        <dbReference type="EMBL" id="MBC5668348.1"/>
    </source>
</evidence>
<evidence type="ECO:0000256" key="4">
    <source>
        <dbReference type="ARBA" id="ARBA00022989"/>
    </source>
</evidence>
<keyword evidence="6" id="KW-0808">Transferase</keyword>
<comment type="function">
    <text evidence="6">Catalyzes the transfer of a lysyl group from L-lysyl-tRNA(Lys) to membrane-bound phosphatidylglycerol (PG), which produces lysylphosphatidylglycerol (LPG), a major component of the bacterial membrane with a positive net charge. LPG synthesis contributes to bacterial virulence as it is involved in the resistance mechanism against cationic antimicrobial peptides (CAMP) produces by the host's immune system (defensins, cathelicidins) and by the competing microorganisms.</text>
</comment>
<sequence>MKQYFKNNKDKILKISKIVFLILVVIFLAKYFATNIDDIKKLDFKMNWGVFALSMIFYFIYKITLASLWHYITYLNDSSIKYKDAVVSYLYSILGKYIPGKVFMLAARIPAYEKAGVKMRKVTICFFLENICTLLGAAFLFLISLFFFPNAVLKDYMWAVVALIVVFFICINPKIINFFLRILGKAIKKDDMEIPMTYLQMIKVVVLFIGNWLIVGMGFYMLVYSIYPVPISEALYCGGIYGLSAIIGILAIFTVSGLGVREGIIAVGLALIMPNSYVVIVSIISRLWATVAELILIFIAFIITKIMAFREKKNIASK</sequence>
<evidence type="ECO:0000256" key="5">
    <source>
        <dbReference type="ARBA" id="ARBA00023136"/>
    </source>
</evidence>
<evidence type="ECO:0000256" key="6">
    <source>
        <dbReference type="RuleBase" id="RU363042"/>
    </source>
</evidence>
<dbReference type="RefSeq" id="WP_021952130.1">
    <property type="nucleotide sequence ID" value="NZ_JACOOZ010000007.1"/>
</dbReference>
<comment type="similarity">
    <text evidence="6">Belongs to the LPG synthase family.</text>
</comment>
<feature type="transmembrane region" description="Helical" evidence="6">
    <location>
        <begin position="204"/>
        <end position="227"/>
    </location>
</feature>
<comment type="catalytic activity">
    <reaction evidence="6">
        <text>L-lysyl-tRNA(Lys) + a 1,2-diacyl-sn-glycero-3-phospho-(1'-sn-glycerol) = a 1,2-diacyl-sn-glycero-3-phospho-1'-(3'-O-L-lysyl)-sn-glycerol + tRNA(Lys)</text>
        <dbReference type="Rhea" id="RHEA:10668"/>
        <dbReference type="Rhea" id="RHEA-COMP:9696"/>
        <dbReference type="Rhea" id="RHEA-COMP:9697"/>
        <dbReference type="ChEBI" id="CHEBI:64716"/>
        <dbReference type="ChEBI" id="CHEBI:75792"/>
        <dbReference type="ChEBI" id="CHEBI:78442"/>
        <dbReference type="ChEBI" id="CHEBI:78529"/>
        <dbReference type="EC" id="2.3.2.3"/>
    </reaction>
</comment>
<name>A0ABR7F3Z6_9FIRM</name>
<keyword evidence="6" id="KW-0443">Lipid metabolism</keyword>
<comment type="caution">
    <text evidence="7">The sequence shown here is derived from an EMBL/GenBank/DDBJ whole genome shotgun (WGS) entry which is preliminary data.</text>
</comment>
<feature type="transmembrane region" description="Helical" evidence="6">
    <location>
        <begin position="124"/>
        <end position="148"/>
    </location>
</feature>
<keyword evidence="3 6" id="KW-0812">Transmembrane</keyword>
<dbReference type="EC" id="2.3.2.3" evidence="6"/>
<feature type="transmembrane region" description="Helical" evidence="6">
    <location>
        <begin position="239"/>
        <end position="258"/>
    </location>
</feature>
<feature type="transmembrane region" description="Helical" evidence="6">
    <location>
        <begin position="12"/>
        <end position="33"/>
    </location>
</feature>
<dbReference type="Proteomes" id="UP000597877">
    <property type="component" value="Unassembled WGS sequence"/>
</dbReference>
<reference evidence="7 8" key="1">
    <citation type="submission" date="2020-08" db="EMBL/GenBank/DDBJ databases">
        <title>Genome public.</title>
        <authorList>
            <person name="Liu C."/>
            <person name="Sun Q."/>
        </authorList>
    </citation>
    <scope>NUCLEOTIDE SEQUENCE [LARGE SCALE GENOMIC DNA]</scope>
    <source>
        <strain evidence="7 8">BX4</strain>
    </source>
</reference>
<accession>A0ABR7F3Z6</accession>
<evidence type="ECO:0000256" key="1">
    <source>
        <dbReference type="ARBA" id="ARBA00004651"/>
    </source>
</evidence>
<evidence type="ECO:0000256" key="3">
    <source>
        <dbReference type="ARBA" id="ARBA00022692"/>
    </source>
</evidence>
<gene>
    <name evidence="6" type="primary">mprF</name>
    <name evidence="7" type="ORF">H8S00_10165</name>
</gene>
<feature type="transmembrane region" description="Helical" evidence="6">
    <location>
        <begin position="265"/>
        <end position="285"/>
    </location>
</feature>
<keyword evidence="6" id="KW-0046">Antibiotic resistance</keyword>
<organism evidence="7 8">
    <name type="scientific">Eubacterium segne</name>
    <dbReference type="NCBI Taxonomy" id="2763045"/>
    <lineage>
        <taxon>Bacteria</taxon>
        <taxon>Bacillati</taxon>
        <taxon>Bacillota</taxon>
        <taxon>Clostridia</taxon>
        <taxon>Eubacteriales</taxon>
        <taxon>Eubacteriaceae</taxon>
        <taxon>Eubacterium</taxon>
    </lineage>
</organism>
<evidence type="ECO:0000256" key="2">
    <source>
        <dbReference type="ARBA" id="ARBA00022475"/>
    </source>
</evidence>
<proteinExistence type="inferred from homology"/>